<keyword evidence="3" id="KW-1185">Reference proteome</keyword>
<feature type="compositionally biased region" description="Basic and acidic residues" evidence="1">
    <location>
        <begin position="226"/>
        <end position="241"/>
    </location>
</feature>
<feature type="compositionally biased region" description="Basic and acidic residues" evidence="1">
    <location>
        <begin position="190"/>
        <end position="199"/>
    </location>
</feature>
<proteinExistence type="predicted"/>
<dbReference type="EMBL" id="JAEAOA010000204">
    <property type="protein sequence ID" value="KAK3579747.1"/>
    <property type="molecule type" value="Genomic_DNA"/>
</dbReference>
<name>A0AAE0RU79_9BIVA</name>
<reference evidence="2" key="3">
    <citation type="submission" date="2023-05" db="EMBL/GenBank/DDBJ databases">
        <authorList>
            <person name="Smith C.H."/>
        </authorList>
    </citation>
    <scope>NUCLEOTIDE SEQUENCE</scope>
    <source>
        <strain evidence="2">CHS0354</strain>
        <tissue evidence="2">Mantle</tissue>
    </source>
</reference>
<dbReference type="Gene3D" id="2.120.10.30">
    <property type="entry name" value="TolB, C-terminal domain"/>
    <property type="match status" value="1"/>
</dbReference>
<feature type="compositionally biased region" description="Polar residues" evidence="1">
    <location>
        <begin position="153"/>
        <end position="166"/>
    </location>
</feature>
<dbReference type="Proteomes" id="UP001195483">
    <property type="component" value="Unassembled WGS sequence"/>
</dbReference>
<evidence type="ECO:0008006" key="4">
    <source>
        <dbReference type="Google" id="ProtNLM"/>
    </source>
</evidence>
<feature type="compositionally biased region" description="Basic and acidic residues" evidence="1">
    <location>
        <begin position="260"/>
        <end position="282"/>
    </location>
</feature>
<reference evidence="2" key="2">
    <citation type="journal article" date="2021" name="Genome Biol. Evol.">
        <title>Developing a high-quality reference genome for a parasitic bivalve with doubly uniparental inheritance (Bivalvia: Unionida).</title>
        <authorList>
            <person name="Smith C.H."/>
        </authorList>
    </citation>
    <scope>NUCLEOTIDE SEQUENCE</scope>
    <source>
        <strain evidence="2">CHS0354</strain>
        <tissue evidence="2">Mantle</tissue>
    </source>
</reference>
<evidence type="ECO:0000256" key="1">
    <source>
        <dbReference type="SAM" id="MobiDB-lite"/>
    </source>
</evidence>
<dbReference type="AlphaFoldDB" id="A0AAE0RU79"/>
<feature type="compositionally biased region" description="Basic and acidic residues" evidence="1">
    <location>
        <begin position="132"/>
        <end position="152"/>
    </location>
</feature>
<feature type="compositionally biased region" description="Basic residues" evidence="1">
    <location>
        <begin position="243"/>
        <end position="259"/>
    </location>
</feature>
<evidence type="ECO:0000313" key="3">
    <source>
        <dbReference type="Proteomes" id="UP001195483"/>
    </source>
</evidence>
<accession>A0AAE0RU79</accession>
<comment type="caution">
    <text evidence="2">The sequence shown here is derived from an EMBL/GenBank/DDBJ whole genome shotgun (WGS) entry which is preliminary data.</text>
</comment>
<dbReference type="InterPro" id="IPR013083">
    <property type="entry name" value="Znf_RING/FYVE/PHD"/>
</dbReference>
<feature type="region of interest" description="Disordered" evidence="1">
    <location>
        <begin position="190"/>
        <end position="296"/>
    </location>
</feature>
<reference evidence="2" key="1">
    <citation type="journal article" date="2021" name="Genome Biol. Evol.">
        <title>A High-Quality Reference Genome for a Parasitic Bivalve with Doubly Uniparental Inheritance (Bivalvia: Unionida).</title>
        <authorList>
            <person name="Smith C.H."/>
        </authorList>
    </citation>
    <scope>NUCLEOTIDE SEQUENCE</scope>
    <source>
        <strain evidence="2">CHS0354</strain>
    </source>
</reference>
<feature type="compositionally biased region" description="Polar residues" evidence="1">
    <location>
        <begin position="200"/>
        <end position="210"/>
    </location>
</feature>
<dbReference type="InterPro" id="IPR011042">
    <property type="entry name" value="6-blade_b-propeller_TolB-like"/>
</dbReference>
<dbReference type="Gene3D" id="3.30.40.10">
    <property type="entry name" value="Zinc/RING finger domain, C3HC4 (zinc finger)"/>
    <property type="match status" value="1"/>
</dbReference>
<dbReference type="SUPFAM" id="SSF101898">
    <property type="entry name" value="NHL repeat"/>
    <property type="match status" value="1"/>
</dbReference>
<sequence>MAIASKNDSGSSNLKSKSEFRSDFTDELETFSCPKCLKVLETSVILPCLDVYCKNCLSLQILSTADRGFSGWYFTCFICKRKTYPPVKLKPKETWADLFPTMTFTTLTKTPKSDQKEPQEECYVRKKNHHLPSPDRSIKSENVDDVKDEERYTTNNENMHGKSSVSTRKKKPSAFVKQNEIATRINDETKVEEKNKRDNNNISMFKTTNRPLDDGKLLQNNFFSITDEKRRDDNGEKEARKGSGAKRKNKILKNIRKSHDKLTDITDEKDVHGDEDNSDKSSKNARAMKPFNNDEVKDDVVEDDKFKDGIGAFSYDSDKKGNIKRSSSGRGKKNITLDRKLRSTQILRLTGTKESTENRLDSSKTQLPPALVIVLRCPIHSWNIIDHFCKNHSVGCCIRCRLRHRQCSNLVSISFYAQIMSNEAESDSILKQLQCIANRVKKATETHELDIARLNAEIKKFPDEVNSFRGRLHDNLLEKLQSRIIELEDELYEKHLKSRKEAIKMCSSLEASVKISIKLLEIVRSCGRTTEQFVAEQRLRDKSKRYEEIHTSMMADIKRVTIKLKVHPAILAFITMEETEIGNFNINVDQNERKTIQDSKSKTVLTKEKSYIGNNKMNIKVNVKLLSKFKFDIPANQGQSHYTGATYLKDGSFILVDNQNKSCYIFDSMHTFAKEFRFQFPPRNACPITTENAELLVVTIPSKQEIAVLNLKDEIIPTSSFSTKFVCHAVVALSSEKIAVSGHNSSSNRYCWAVYSLTGKDKLYKEMEEDIKGGVTYLALNKLKTRIYISCSSKDSVVSCDILLSNDVIFTYKRTNLRLPHGVAVDKNDLLYIVGWASHNMHLVTPDGECVRVFVTDIPYNPQQICFNEKEDVLLVTNGRYVNEHVYLLNVMSEVHQPVAVI</sequence>
<organism evidence="2 3">
    <name type="scientific">Potamilus streckersoni</name>
    <dbReference type="NCBI Taxonomy" id="2493646"/>
    <lineage>
        <taxon>Eukaryota</taxon>
        <taxon>Metazoa</taxon>
        <taxon>Spiralia</taxon>
        <taxon>Lophotrochozoa</taxon>
        <taxon>Mollusca</taxon>
        <taxon>Bivalvia</taxon>
        <taxon>Autobranchia</taxon>
        <taxon>Heteroconchia</taxon>
        <taxon>Palaeoheterodonta</taxon>
        <taxon>Unionida</taxon>
        <taxon>Unionoidea</taxon>
        <taxon>Unionidae</taxon>
        <taxon>Ambleminae</taxon>
        <taxon>Lampsilini</taxon>
        <taxon>Potamilus</taxon>
    </lineage>
</organism>
<feature type="region of interest" description="Disordered" evidence="1">
    <location>
        <begin position="125"/>
        <end position="177"/>
    </location>
</feature>
<gene>
    <name evidence="2" type="ORF">CHS0354_002398</name>
</gene>
<protein>
    <recommendedName>
        <fullName evidence="4">RING-type domain-containing protein</fullName>
    </recommendedName>
</protein>
<dbReference type="SUPFAM" id="SSF57850">
    <property type="entry name" value="RING/U-box"/>
    <property type="match status" value="1"/>
</dbReference>
<evidence type="ECO:0000313" key="2">
    <source>
        <dbReference type="EMBL" id="KAK3579747.1"/>
    </source>
</evidence>